<evidence type="ECO:0000256" key="5">
    <source>
        <dbReference type="ARBA" id="ARBA00023157"/>
    </source>
</evidence>
<dbReference type="STRING" id="334426.A0A158PJU4"/>
<feature type="domain" description="EGF-like" evidence="9">
    <location>
        <begin position="179"/>
        <end position="214"/>
    </location>
</feature>
<sequence length="868" mass="94233">MFYWLSNCKAVELTPHNPGREAAGRSCGRRGRGVSVACSVIVPDRDEAADSILGYSVKLPVGIRLIMFDVKLIVDEYKLEKVYRPVEYTEYEACLDVSKGFRCPVVKKGGRYGYKNVLVKVEKYVKACCAGYYQTKDNLCKPECEPPCKKGHCVAPNVCECDSGYGGKHCTSTCSVGLWGPSCQRKCVCENGANCDPETGSCICPSGFHGEKCESECPADRYGPNCSEKCLCQNGGRYIFRCDHDGKCICLDGFAGEFCLSKCSEGKFGANCEFECACKNGATCDAVNGRCLCAAGFTGPTCEDSCESGFYGMNCSKPCDCLNNNDCDPVTGKCSCVGWMGEKCERGCPKGYYGPMAMCEEDMYGQDCSKQCSCIMNNTESCAPGTGYCRCKPGFAGDSCERICSKLFWGRDCANKCECDYNVTSECDLNSGRCVCLPGRTGLNSNVIENVLFIDVKRNAQTVSLVSAVHLTAAVERMAYATRETGHVNVKMVSMVLCARFLAQPVTSARLVRRVSAVTEPAAIRDQSSQRSVEIFPGWTGVKCDTPCAAGTYGPHCSIACRCKNGGECDRFTGECSCRRGFKGPDCSTQCENGYYSDDCQLECDCAGGSCQQKTGRCVCEVGKTGEKCFSDCDPGRFGYECQEKCTNCTRDNGSPATCNAKTGECLNCPVGKSGANCKHSCDDGKWGEDCSEKCTCADGHKCDPCKCASEFKECDPHTGECACPAGWQGDRCNVQCEDGFYGPDCINKCKCRGTSSASCHRVTGACQCHPGFTGEFCHAQAANYDLEKSVRSDIQTKHGYLATECEILLQFQQQQGIENGSRAGVILLALIVFGIASVLLVSMVLYYRRKYIHEKEPEVPTVMYVNF</sequence>
<dbReference type="EMBL" id="UYYA01004263">
    <property type="protein sequence ID" value="VDM60794.1"/>
    <property type="molecule type" value="Genomic_DNA"/>
</dbReference>
<keyword evidence="13" id="KW-1185">Reference proteome</keyword>
<feature type="disulfide bond" evidence="6">
    <location>
        <begin position="293"/>
        <end position="302"/>
    </location>
</feature>
<evidence type="ECO:0000259" key="11">
    <source>
        <dbReference type="PROSITE" id="PS51162"/>
    </source>
</evidence>
<keyword evidence="5 6" id="KW-1015">Disulfide bond</keyword>
<dbReference type="OMA" id="PWQTGEV"/>
<dbReference type="InterPro" id="IPR002049">
    <property type="entry name" value="LE_dom"/>
</dbReference>
<dbReference type="WBParaSite" id="ACOC_0000920801-mRNA-1">
    <property type="protein sequence ID" value="ACOC_0000920801-mRNA-1"/>
    <property type="gene ID" value="ACOC_0000920801"/>
</dbReference>
<dbReference type="Proteomes" id="UP000267027">
    <property type="component" value="Unassembled WGS sequence"/>
</dbReference>
<dbReference type="PROSITE" id="PS01186">
    <property type="entry name" value="EGF_2"/>
    <property type="match status" value="1"/>
</dbReference>
<dbReference type="InterPro" id="IPR000742">
    <property type="entry name" value="EGF"/>
</dbReference>
<dbReference type="OrthoDB" id="18487at2759"/>
<organism evidence="14">
    <name type="scientific">Angiostrongylus costaricensis</name>
    <name type="common">Nematode worm</name>
    <dbReference type="NCBI Taxonomy" id="334426"/>
    <lineage>
        <taxon>Eukaryota</taxon>
        <taxon>Metazoa</taxon>
        <taxon>Ecdysozoa</taxon>
        <taxon>Nematoda</taxon>
        <taxon>Chromadorea</taxon>
        <taxon>Rhabditida</taxon>
        <taxon>Rhabditina</taxon>
        <taxon>Rhabditomorpha</taxon>
        <taxon>Strongyloidea</taxon>
        <taxon>Metastrongylidae</taxon>
        <taxon>Angiostrongylus</taxon>
    </lineage>
</organism>
<dbReference type="PROSITE" id="PS50026">
    <property type="entry name" value="EGF_3"/>
    <property type="match status" value="2"/>
</dbReference>
<dbReference type="InterPro" id="IPR001774">
    <property type="entry name" value="DSL"/>
</dbReference>
<dbReference type="PANTHER" id="PTHR24043">
    <property type="entry name" value="SCAVENGER RECEPTOR CLASS F"/>
    <property type="match status" value="1"/>
</dbReference>
<keyword evidence="1" id="KW-0217">Developmental protein</keyword>
<feature type="domain" description="Thyroglobulin type-1" evidence="11">
    <location>
        <begin position="214"/>
        <end position="272"/>
    </location>
</feature>
<keyword evidence="8" id="KW-0812">Transmembrane</keyword>
<dbReference type="GO" id="GO:0016020">
    <property type="term" value="C:membrane"/>
    <property type="evidence" value="ECO:0007669"/>
    <property type="project" value="InterPro"/>
</dbReference>
<proteinExistence type="predicted"/>
<feature type="disulfide bond" evidence="7">
    <location>
        <begin position="230"/>
        <end position="242"/>
    </location>
</feature>
<dbReference type="AlphaFoldDB" id="A0A158PJU4"/>
<feature type="disulfide bond" evidence="7">
    <location>
        <begin position="250"/>
        <end position="259"/>
    </location>
</feature>
<evidence type="ECO:0000313" key="12">
    <source>
        <dbReference type="EMBL" id="VDM60794.1"/>
    </source>
</evidence>
<dbReference type="PRINTS" id="PR00011">
    <property type="entry name" value="EGFLAMININ"/>
</dbReference>
<evidence type="ECO:0000256" key="3">
    <source>
        <dbReference type="ARBA" id="ARBA00022729"/>
    </source>
</evidence>
<dbReference type="SMART" id="SM00181">
    <property type="entry name" value="EGF"/>
    <property type="match status" value="12"/>
</dbReference>
<feature type="disulfide bond" evidence="6">
    <location>
        <begin position="204"/>
        <end position="213"/>
    </location>
</feature>
<evidence type="ECO:0000313" key="14">
    <source>
        <dbReference type="WBParaSite" id="ACOC_0000920801-mRNA-1"/>
    </source>
</evidence>
<dbReference type="GO" id="GO:0005044">
    <property type="term" value="F:scavenger receptor activity"/>
    <property type="evidence" value="ECO:0007669"/>
    <property type="project" value="InterPro"/>
</dbReference>
<evidence type="ECO:0000256" key="8">
    <source>
        <dbReference type="SAM" id="Phobius"/>
    </source>
</evidence>
<dbReference type="InterPro" id="IPR042635">
    <property type="entry name" value="MEGF10/SREC1/2-like"/>
</dbReference>
<comment type="caution">
    <text evidence="6">Lacks conserved residue(s) required for the propagation of feature annotation.</text>
</comment>
<dbReference type="PROSITE" id="PS51162">
    <property type="entry name" value="THYROGLOBULIN_1_2"/>
    <property type="match status" value="1"/>
</dbReference>
<evidence type="ECO:0000259" key="10">
    <source>
        <dbReference type="PROSITE" id="PS51051"/>
    </source>
</evidence>
<keyword evidence="3" id="KW-0732">Signal</keyword>
<dbReference type="Pfam" id="PF00053">
    <property type="entry name" value="EGF_laminin"/>
    <property type="match status" value="5"/>
</dbReference>
<evidence type="ECO:0000256" key="1">
    <source>
        <dbReference type="ARBA" id="ARBA00022473"/>
    </source>
</evidence>
<keyword evidence="4" id="KW-0677">Repeat</keyword>
<accession>A0A158PJU4</accession>
<dbReference type="InterPro" id="IPR000716">
    <property type="entry name" value="Thyroglobulin_1"/>
</dbReference>
<feature type="domain" description="EGF-like" evidence="9">
    <location>
        <begin position="273"/>
        <end position="303"/>
    </location>
</feature>
<keyword evidence="2 6" id="KW-0245">EGF-like domain</keyword>
<keyword evidence="8" id="KW-1133">Transmembrane helix</keyword>
<keyword evidence="8" id="KW-0472">Membrane</keyword>
<dbReference type="PROSITE" id="PS51051">
    <property type="entry name" value="DSL"/>
    <property type="match status" value="1"/>
</dbReference>
<dbReference type="CDD" id="cd00055">
    <property type="entry name" value="EGF_Lam"/>
    <property type="match status" value="1"/>
</dbReference>
<name>A0A158PJU4_ANGCS</name>
<gene>
    <name evidence="12" type="ORF">ACOC_LOCUS9209</name>
</gene>
<evidence type="ECO:0000256" key="2">
    <source>
        <dbReference type="ARBA" id="ARBA00022536"/>
    </source>
</evidence>
<dbReference type="PROSITE" id="PS00022">
    <property type="entry name" value="EGF_1"/>
    <property type="match status" value="4"/>
</dbReference>
<evidence type="ECO:0000256" key="7">
    <source>
        <dbReference type="PROSITE-ProRule" id="PRU00377"/>
    </source>
</evidence>
<feature type="disulfide bond" evidence="7">
    <location>
        <begin position="217"/>
        <end position="226"/>
    </location>
</feature>
<dbReference type="SMART" id="SM00180">
    <property type="entry name" value="EGF_Lam"/>
    <property type="match status" value="10"/>
</dbReference>
<reference evidence="14" key="1">
    <citation type="submission" date="2016-04" db="UniProtKB">
        <authorList>
            <consortium name="WormBaseParasite"/>
        </authorList>
    </citation>
    <scope>IDENTIFICATION</scope>
</reference>
<evidence type="ECO:0000313" key="13">
    <source>
        <dbReference type="Proteomes" id="UP000267027"/>
    </source>
</evidence>
<dbReference type="PANTHER" id="PTHR24043:SF8">
    <property type="entry name" value="EGF-LIKE DOMAIN-CONTAINING PROTEIN"/>
    <property type="match status" value="1"/>
</dbReference>
<dbReference type="GO" id="GO:0007154">
    <property type="term" value="P:cell communication"/>
    <property type="evidence" value="ECO:0007669"/>
    <property type="project" value="InterPro"/>
</dbReference>
<feature type="domain" description="DSL" evidence="10">
    <location>
        <begin position="215"/>
        <end position="259"/>
    </location>
</feature>
<dbReference type="Gene3D" id="2.170.300.10">
    <property type="entry name" value="Tie2 ligand-binding domain superfamily"/>
    <property type="match status" value="6"/>
</dbReference>
<evidence type="ECO:0000256" key="4">
    <source>
        <dbReference type="ARBA" id="ARBA00022737"/>
    </source>
</evidence>
<feature type="transmembrane region" description="Helical" evidence="8">
    <location>
        <begin position="824"/>
        <end position="848"/>
    </location>
</feature>
<evidence type="ECO:0000256" key="6">
    <source>
        <dbReference type="PROSITE-ProRule" id="PRU00076"/>
    </source>
</evidence>
<protein>
    <submittedName>
        <fullName evidence="14">EGF-like domain-containing protein</fullName>
    </submittedName>
</protein>
<evidence type="ECO:0000259" key="9">
    <source>
        <dbReference type="PROSITE" id="PS50026"/>
    </source>
</evidence>
<reference evidence="12 13" key="2">
    <citation type="submission" date="2018-11" db="EMBL/GenBank/DDBJ databases">
        <authorList>
            <consortium name="Pathogen Informatics"/>
        </authorList>
    </citation>
    <scope>NUCLEOTIDE SEQUENCE [LARGE SCALE GENOMIC DNA]</scope>
    <source>
        <strain evidence="12 13">Costa Rica</strain>
    </source>
</reference>
<dbReference type="FunFam" id="2.170.300.10:FF:000041">
    <property type="entry name" value="Tyrosine protein kinase receptor tie-1, putative"/>
    <property type="match status" value="1"/>
</dbReference>